<sequence length="81" mass="9245">MQQNGYIPDTANAIAQYFNKASLPSQQETLGEIVMDILTEGRHLNRKALCTKLLSRLDVARAPEEENHYQTLIGLLFERQE</sequence>
<evidence type="ECO:0000313" key="2">
    <source>
        <dbReference type="EMBL" id="QMR38561.1"/>
    </source>
</evidence>
<dbReference type="EMBL" id="JAWZZT010000011">
    <property type="protein sequence ID" value="MDX7015699.1"/>
    <property type="molecule type" value="Genomic_DNA"/>
</dbReference>
<accession>A0A157YW67</accession>
<dbReference type="EMBL" id="CP055904">
    <property type="protein sequence ID" value="QMR38561.1"/>
    <property type="molecule type" value="Genomic_DNA"/>
</dbReference>
<reference evidence="3" key="1">
    <citation type="submission" date="2020-06" db="EMBL/GenBank/DDBJ databases">
        <title>REHAB project genomes.</title>
        <authorList>
            <person name="Shaw L.P."/>
        </authorList>
    </citation>
    <scope>NUCLEOTIDE SEQUENCE [LARGE SCALE GENOMIC DNA]</scope>
    <source>
        <strain evidence="3">RHBSTW-00938</strain>
    </source>
</reference>
<dbReference type="Proteomes" id="UP001279012">
    <property type="component" value="Unassembled WGS sequence"/>
</dbReference>
<name>A0A094XF28_KLEAE</name>
<reference evidence="1" key="3">
    <citation type="submission" date="2023-11" db="EMBL/GenBank/DDBJ databases">
        <title>Detection of rare carbapenemases in Enterobacterales - comparison of two colorimetric and two CIM-based carbapenemase assays.</title>
        <authorList>
            <person name="Schaffarczyk L."/>
            <person name="Noster J."/>
            <person name="Stelzer Y."/>
            <person name="Sattler J."/>
            <person name="Gatermann S."/>
            <person name="Hamprecht A."/>
        </authorList>
    </citation>
    <scope>NUCLEOTIDE SEQUENCE</scope>
    <source>
        <strain evidence="1">CIM-Cont-037</strain>
    </source>
</reference>
<dbReference type="NCBIfam" id="NF040640">
    <property type="entry name" value="YcgZ_fam"/>
    <property type="match status" value="1"/>
</dbReference>
<evidence type="ECO:0000313" key="1">
    <source>
        <dbReference type="EMBL" id="MDX7015699.1"/>
    </source>
</evidence>
<evidence type="ECO:0000313" key="4">
    <source>
        <dbReference type="Proteomes" id="UP001279012"/>
    </source>
</evidence>
<reference evidence="2" key="2">
    <citation type="journal article" date="2021" name="Microb. Genom.">
        <title>A genomic epidemiological study shows that prevalence of antimicrobial resistance in Enterobacterales is associated with the livestock host, as well as antimicrobial usage.</title>
        <authorList>
            <person name="AbuOun M."/>
            <person name="Jones H."/>
            <person name="Stubberfield E."/>
            <person name="Gilson D."/>
            <person name="Shaw L.P."/>
            <person name="Hubbard A.T.M."/>
            <person name="Chau K.K."/>
            <person name="Sebra R."/>
            <person name="Peto T.E.A."/>
            <person name="Crook D.W."/>
            <person name="Read D.S."/>
            <person name="Gweon H.S."/>
            <person name="Walker A.S."/>
            <person name="Stoesser N."/>
            <person name="Smith R.P."/>
            <person name="Anjum M.F."/>
            <person name="On Behalf Of The Rehab Consortium."/>
        </authorList>
    </citation>
    <scope>NUCLEOTIDE SEQUENCE</scope>
    <source>
        <strain evidence="2">RHBSTW-00938</strain>
    </source>
</reference>
<dbReference type="AlphaFoldDB" id="A0A094XF28"/>
<evidence type="ECO:0000313" key="3">
    <source>
        <dbReference type="Proteomes" id="UP000514462"/>
    </source>
</evidence>
<dbReference type="GeneID" id="93311062"/>
<dbReference type="Proteomes" id="UP000514462">
    <property type="component" value="Chromosome"/>
</dbReference>
<dbReference type="RefSeq" id="WP_015367637.1">
    <property type="nucleotide sequence ID" value="NZ_AP022108.1"/>
</dbReference>
<gene>
    <name evidence="1" type="primary">ycgZ</name>
    <name evidence="2" type="ORF">HV331_03210</name>
    <name evidence="1" type="ORF">SJ059_14655</name>
</gene>
<organism evidence="1 4">
    <name type="scientific">Klebsiella aerogenes</name>
    <name type="common">Enterobacter aerogenes</name>
    <dbReference type="NCBI Taxonomy" id="548"/>
    <lineage>
        <taxon>Bacteria</taxon>
        <taxon>Pseudomonadati</taxon>
        <taxon>Pseudomonadota</taxon>
        <taxon>Gammaproteobacteria</taxon>
        <taxon>Enterobacterales</taxon>
        <taxon>Enterobacteriaceae</taxon>
        <taxon>Klebsiella/Raoultella group</taxon>
        <taxon>Klebsiella</taxon>
    </lineage>
</organism>
<dbReference type="OMA" id="NPMIEND"/>
<accession>A0A094XF28</accession>
<protein>
    <submittedName>
        <fullName evidence="1">Regulatory protein YcgZ</fullName>
    </submittedName>
    <submittedName>
        <fullName evidence="2">Two-component-system connector protein YcgZ</fullName>
    </submittedName>
</protein>
<proteinExistence type="predicted"/>